<keyword evidence="3" id="KW-0812">Transmembrane</keyword>
<feature type="transmembrane region" description="Helical" evidence="3">
    <location>
        <begin position="17"/>
        <end position="41"/>
    </location>
</feature>
<evidence type="ECO:0000313" key="5">
    <source>
        <dbReference type="EMBL" id="QAZ67266.1"/>
    </source>
</evidence>
<dbReference type="PANTHER" id="PTHR30329">
    <property type="entry name" value="STATOR ELEMENT OF FLAGELLAR MOTOR COMPLEX"/>
    <property type="match status" value="1"/>
</dbReference>
<dbReference type="InterPro" id="IPR006665">
    <property type="entry name" value="OmpA-like"/>
</dbReference>
<keyword evidence="6" id="KW-1185">Reference proteome</keyword>
<gene>
    <name evidence="5" type="ORF">C3Y92_08500</name>
</gene>
<accession>A0A4P6HKT7</accession>
<organism evidence="5 6">
    <name type="scientific">Solidesulfovibrio carbinolicus</name>
    <dbReference type="NCBI Taxonomy" id="296842"/>
    <lineage>
        <taxon>Bacteria</taxon>
        <taxon>Pseudomonadati</taxon>
        <taxon>Thermodesulfobacteriota</taxon>
        <taxon>Desulfovibrionia</taxon>
        <taxon>Desulfovibrionales</taxon>
        <taxon>Desulfovibrionaceae</taxon>
        <taxon>Solidesulfovibrio</taxon>
    </lineage>
</organism>
<reference evidence="5 6" key="1">
    <citation type="submission" date="2018-02" db="EMBL/GenBank/DDBJ databases">
        <title>Genome sequence of Desulfovibrio carbinolicus DSM 3852.</title>
        <authorList>
            <person name="Wilbanks E."/>
            <person name="Skennerton C.T."/>
            <person name="Orphan V.J."/>
        </authorList>
    </citation>
    <scope>NUCLEOTIDE SEQUENCE [LARGE SCALE GENOMIC DNA]</scope>
    <source>
        <strain evidence="5 6">DSM 3852</strain>
    </source>
</reference>
<dbReference type="EMBL" id="CP026538">
    <property type="protein sequence ID" value="QAZ67266.1"/>
    <property type="molecule type" value="Genomic_DNA"/>
</dbReference>
<dbReference type="InterPro" id="IPR050330">
    <property type="entry name" value="Bact_OuterMem_StrucFunc"/>
</dbReference>
<keyword evidence="3" id="KW-1133">Transmembrane helix</keyword>
<dbReference type="AlphaFoldDB" id="A0A4P6HKT7"/>
<dbReference type="PANTHER" id="PTHR30329:SF20">
    <property type="entry name" value="EXPORTED PROTEIN"/>
    <property type="match status" value="1"/>
</dbReference>
<dbReference type="KEGG" id="dcb:C3Y92_08500"/>
<dbReference type="OrthoDB" id="9805566at2"/>
<dbReference type="Proteomes" id="UP000293296">
    <property type="component" value="Chromosome"/>
</dbReference>
<dbReference type="PROSITE" id="PS51123">
    <property type="entry name" value="OMPA_2"/>
    <property type="match status" value="1"/>
</dbReference>
<keyword evidence="2" id="KW-0175">Coiled coil</keyword>
<dbReference type="Gene3D" id="3.30.1330.60">
    <property type="entry name" value="OmpA-like domain"/>
    <property type="match status" value="1"/>
</dbReference>
<feature type="domain" description="OmpA-like" evidence="4">
    <location>
        <begin position="107"/>
        <end position="265"/>
    </location>
</feature>
<sequence>MAINEYQSGDDDHEQNFFVSMTDMMVGMLFLFIIMLMFFAMKFSDDSVDLREQNVLLEAQRKAAEDEKNRLRAQLDLIQGAQQARQAVVEQVYQSLKDQGVTVLIDRDNGILRLPESILFPVSKAELLPEGKEAVTKLARALAQVLPCYATLPNDAPPADCPPTAFGLEALLIEGHTDSDGAEDMNWRLSMERALHTYQVMTHEQPALGALRSRQIRASQDGIGGAGYPLMSVAGYGLKRPVAPNTSPENKRRNRRIDIRFIMTPPSEKEVNAAKRLLE</sequence>
<evidence type="ECO:0000256" key="2">
    <source>
        <dbReference type="SAM" id="Coils"/>
    </source>
</evidence>
<name>A0A4P6HKT7_9BACT</name>
<evidence type="ECO:0000259" key="4">
    <source>
        <dbReference type="PROSITE" id="PS51123"/>
    </source>
</evidence>
<dbReference type="RefSeq" id="WP_129351684.1">
    <property type="nucleotide sequence ID" value="NZ_CP026538.1"/>
</dbReference>
<evidence type="ECO:0000313" key="6">
    <source>
        <dbReference type="Proteomes" id="UP000293296"/>
    </source>
</evidence>
<feature type="coiled-coil region" evidence="2">
    <location>
        <begin position="47"/>
        <end position="81"/>
    </location>
</feature>
<dbReference type="CDD" id="cd07185">
    <property type="entry name" value="OmpA_C-like"/>
    <property type="match status" value="1"/>
</dbReference>
<dbReference type="SUPFAM" id="SSF103088">
    <property type="entry name" value="OmpA-like"/>
    <property type="match status" value="1"/>
</dbReference>
<protein>
    <recommendedName>
        <fullName evidence="4">OmpA-like domain-containing protein</fullName>
    </recommendedName>
</protein>
<evidence type="ECO:0000256" key="3">
    <source>
        <dbReference type="SAM" id="Phobius"/>
    </source>
</evidence>
<keyword evidence="1 3" id="KW-0472">Membrane</keyword>
<dbReference type="InterPro" id="IPR036737">
    <property type="entry name" value="OmpA-like_sf"/>
</dbReference>
<evidence type="ECO:0000256" key="1">
    <source>
        <dbReference type="PROSITE-ProRule" id="PRU00473"/>
    </source>
</evidence>
<proteinExistence type="predicted"/>
<dbReference type="GO" id="GO:0016020">
    <property type="term" value="C:membrane"/>
    <property type="evidence" value="ECO:0007669"/>
    <property type="project" value="UniProtKB-UniRule"/>
</dbReference>